<comment type="caution">
    <text evidence="1">The sequence shown here is derived from an EMBL/GenBank/DDBJ whole genome shotgun (WGS) entry which is preliminary data.</text>
</comment>
<gene>
    <name evidence="1" type="ORF">D777_03011</name>
</gene>
<keyword evidence="2" id="KW-1185">Reference proteome</keyword>
<evidence type="ECO:0000313" key="2">
    <source>
        <dbReference type="Proteomes" id="UP000035057"/>
    </source>
</evidence>
<dbReference type="PATRIC" id="fig|1137280.3.peg.2828"/>
<dbReference type="AlphaFoldDB" id="A0A072N0G0"/>
<sequence length="39" mass="4262">MRGDFPAVASVLVPRLFPNTAARQFRILTGFPTTAVITE</sequence>
<evidence type="ECO:0000313" key="1">
    <source>
        <dbReference type="EMBL" id="KEF30463.1"/>
    </source>
</evidence>
<reference evidence="1 2" key="1">
    <citation type="submission" date="2012-12" db="EMBL/GenBank/DDBJ databases">
        <title>Genome assembly of Marinobacter sp. AK21.</title>
        <authorList>
            <person name="Khatri I."/>
            <person name="Kumar R."/>
            <person name="Vaidya B."/>
            <person name="Subramanian S."/>
            <person name="Pinnaka A."/>
        </authorList>
    </citation>
    <scope>NUCLEOTIDE SEQUENCE [LARGE SCALE GENOMIC DNA]</scope>
    <source>
        <strain evidence="1 2">AK21</strain>
    </source>
</reference>
<organism evidence="1 2">
    <name type="scientific">Marinobacter nitratireducens</name>
    <dbReference type="NCBI Taxonomy" id="1137280"/>
    <lineage>
        <taxon>Bacteria</taxon>
        <taxon>Pseudomonadati</taxon>
        <taxon>Pseudomonadota</taxon>
        <taxon>Gammaproteobacteria</taxon>
        <taxon>Pseudomonadales</taxon>
        <taxon>Marinobacteraceae</taxon>
        <taxon>Marinobacter</taxon>
    </lineage>
</organism>
<dbReference type="Proteomes" id="UP000035057">
    <property type="component" value="Unassembled WGS sequence"/>
</dbReference>
<name>A0A072N0G0_9GAMM</name>
<proteinExistence type="predicted"/>
<accession>A0A072N0G0</accession>
<dbReference type="EMBL" id="ANIE01000008">
    <property type="protein sequence ID" value="KEF30463.1"/>
    <property type="molecule type" value="Genomic_DNA"/>
</dbReference>
<dbReference type="STRING" id="1137280.D777_03011"/>
<protein>
    <submittedName>
        <fullName evidence="1">Uncharacterized protein</fullName>
    </submittedName>
</protein>